<dbReference type="EMBL" id="ML145368">
    <property type="protein sequence ID" value="TBU51183.1"/>
    <property type="molecule type" value="Genomic_DNA"/>
</dbReference>
<evidence type="ECO:0000256" key="1">
    <source>
        <dbReference type="SAM" id="MobiDB-lite"/>
    </source>
</evidence>
<sequence>MAPRVIADSHFHGSEKRSPLATLRDVARFLPRQYTPYDNFNSMFVTGMNIWQLGPMSEADRTKRIRGVRKLAFKDAEYFAAMFEDLIQEHAIFRNYAEKLKGRPQDILNMGRFIDFHARAARTSDIRTLKVELPKFFEDVPVSPDWHIVALSAVEYENRERNCGLYSDCTARLLVNINEREQFDRNGTIFRMNKLAETPEQKKKRLRKHPETDENHSYPSFLFPAQLQYDPTNPSNGLFKGAFFRKVRFLLSAKREWDGDDADGSGQLLHSALREFLDLEFEAHEDAAEEGRYPPGSEKEELTENVFAYFNRWTFGRAYGDDQIRLKQIQQKNRSLYDEDNTGDNNHGARTIRAQALAAHKARLQQIATRRLEQQDDVDRSDGFSYGNHVSQTTSRAATEEVPDPIQVAQAHEDASMPDQTPDMQGPTSSANS</sequence>
<gene>
    <name evidence="3" type="ORF">BD310DRAFT_982815</name>
    <name evidence="2" type="ORF">BD310DRAFT_982835</name>
</gene>
<accession>A0A4Q9P9E1</accession>
<name>A0A4Q9P9E1_9APHY</name>
<feature type="region of interest" description="Disordered" evidence="1">
    <location>
        <begin position="371"/>
        <end position="433"/>
    </location>
</feature>
<reference evidence="3 4" key="1">
    <citation type="submission" date="2019-01" db="EMBL/GenBank/DDBJ databases">
        <title>Draft genome sequences of three monokaryotic isolates of the white-rot basidiomycete fungus Dichomitus squalens.</title>
        <authorList>
            <consortium name="DOE Joint Genome Institute"/>
            <person name="Lopez S.C."/>
            <person name="Andreopoulos B."/>
            <person name="Pangilinan J."/>
            <person name="Lipzen A."/>
            <person name="Riley R."/>
            <person name="Ahrendt S."/>
            <person name="Ng V."/>
            <person name="Barry K."/>
            <person name="Daum C."/>
            <person name="Grigoriev I.V."/>
            <person name="Hilden K.S."/>
            <person name="Makela M.R."/>
            <person name="de Vries R.P."/>
        </authorList>
    </citation>
    <scope>NUCLEOTIDE SEQUENCE [LARGE SCALE GENOMIC DNA]</scope>
    <source>
        <strain evidence="3 4">CBS 464.89</strain>
    </source>
</reference>
<feature type="compositionally biased region" description="Basic and acidic residues" evidence="1">
    <location>
        <begin position="371"/>
        <end position="382"/>
    </location>
</feature>
<dbReference type="Pfam" id="PF20414">
    <property type="entry name" value="DUF6698"/>
    <property type="match status" value="1"/>
</dbReference>
<evidence type="ECO:0000313" key="2">
    <source>
        <dbReference type="EMBL" id="TBU51183.1"/>
    </source>
</evidence>
<dbReference type="AlphaFoldDB" id="A0A4Q9P9E1"/>
<feature type="compositionally biased region" description="Polar residues" evidence="1">
    <location>
        <begin position="388"/>
        <end position="397"/>
    </location>
</feature>
<dbReference type="InterPro" id="IPR046521">
    <property type="entry name" value="DUF6698"/>
</dbReference>
<organism evidence="3 4">
    <name type="scientific">Dichomitus squalens</name>
    <dbReference type="NCBI Taxonomy" id="114155"/>
    <lineage>
        <taxon>Eukaryota</taxon>
        <taxon>Fungi</taxon>
        <taxon>Dikarya</taxon>
        <taxon>Basidiomycota</taxon>
        <taxon>Agaricomycotina</taxon>
        <taxon>Agaricomycetes</taxon>
        <taxon>Polyporales</taxon>
        <taxon>Polyporaceae</taxon>
        <taxon>Dichomitus</taxon>
    </lineage>
</organism>
<proteinExistence type="predicted"/>
<evidence type="ECO:0000313" key="3">
    <source>
        <dbReference type="EMBL" id="TBU51204.1"/>
    </source>
</evidence>
<dbReference type="EMBL" id="ML145363">
    <property type="protein sequence ID" value="TBU51204.1"/>
    <property type="molecule type" value="Genomic_DNA"/>
</dbReference>
<feature type="compositionally biased region" description="Polar residues" evidence="1">
    <location>
        <begin position="418"/>
        <end position="433"/>
    </location>
</feature>
<protein>
    <submittedName>
        <fullName evidence="3">Uncharacterized protein</fullName>
    </submittedName>
</protein>
<keyword evidence="4" id="KW-1185">Reference proteome</keyword>
<evidence type="ECO:0000313" key="4">
    <source>
        <dbReference type="Proteomes" id="UP000292082"/>
    </source>
</evidence>
<dbReference type="Proteomes" id="UP000292082">
    <property type="component" value="Unassembled WGS sequence"/>
</dbReference>